<evidence type="ECO:0000256" key="1">
    <source>
        <dbReference type="ARBA" id="ARBA00022679"/>
    </source>
</evidence>
<dbReference type="PIRSF" id="PIRSF037663">
    <property type="entry name" value="Acetyltransf_GNAT_prd"/>
    <property type="match status" value="1"/>
</dbReference>
<dbReference type="SUPFAM" id="SSF55729">
    <property type="entry name" value="Acyl-CoA N-acyltransferases (Nat)"/>
    <property type="match status" value="1"/>
</dbReference>
<dbReference type="EMBL" id="BAAAYL010000001">
    <property type="protein sequence ID" value="GAA3376366.1"/>
    <property type="molecule type" value="Genomic_DNA"/>
</dbReference>
<organism evidence="4 5">
    <name type="scientific">Streptomyces sannanensis</name>
    <dbReference type="NCBI Taxonomy" id="285536"/>
    <lineage>
        <taxon>Bacteria</taxon>
        <taxon>Bacillati</taxon>
        <taxon>Actinomycetota</taxon>
        <taxon>Actinomycetes</taxon>
        <taxon>Kitasatosporales</taxon>
        <taxon>Streptomycetaceae</taxon>
        <taxon>Streptomyces</taxon>
    </lineage>
</organism>
<comment type="caution">
    <text evidence="4">The sequence shown here is derived from an EMBL/GenBank/DDBJ whole genome shotgun (WGS) entry which is preliminary data.</text>
</comment>
<dbReference type="RefSeq" id="WP_345041087.1">
    <property type="nucleotide sequence ID" value="NZ_BAAAYL010000001.1"/>
</dbReference>
<dbReference type="InterPro" id="IPR000182">
    <property type="entry name" value="GNAT_dom"/>
</dbReference>
<feature type="domain" description="N-acetyltransferase" evidence="3">
    <location>
        <begin position="4"/>
        <end position="153"/>
    </location>
</feature>
<accession>A0ABP6SGJ0</accession>
<dbReference type="InterPro" id="IPR050832">
    <property type="entry name" value="Bact_Acetyltransf"/>
</dbReference>
<proteinExistence type="predicted"/>
<dbReference type="Pfam" id="PF00583">
    <property type="entry name" value="Acetyltransf_1"/>
    <property type="match status" value="1"/>
</dbReference>
<dbReference type="Gene3D" id="3.40.630.30">
    <property type="match status" value="1"/>
</dbReference>
<dbReference type="PANTHER" id="PTHR43877">
    <property type="entry name" value="AMINOALKYLPHOSPHONATE N-ACETYLTRANSFERASE-RELATED-RELATED"/>
    <property type="match status" value="1"/>
</dbReference>
<evidence type="ECO:0000256" key="2">
    <source>
        <dbReference type="ARBA" id="ARBA00023315"/>
    </source>
</evidence>
<sequence>MPDLSLRRAHVSDHPVIVKCIQTWWGDSRTPEQARELSLLLPKVFLQFFAGTSLVLEDEAGMKGFLVGFHSADNEDEAYIHFVGVDPRLRGQGAARRLYTTFFKHAAAAGRKEVRAITSTGNAGSVAFHRAMGFTLEEGDREVDGLPVHSDYDGPGQDRVCFRRMIVPDDAE</sequence>
<evidence type="ECO:0000313" key="5">
    <source>
        <dbReference type="Proteomes" id="UP001499990"/>
    </source>
</evidence>
<protein>
    <submittedName>
        <fullName evidence="4">GNAT family N-acetyltransferase</fullName>
    </submittedName>
</protein>
<keyword evidence="2" id="KW-0012">Acyltransferase</keyword>
<dbReference type="Proteomes" id="UP001499990">
    <property type="component" value="Unassembled WGS sequence"/>
</dbReference>
<reference evidence="5" key="1">
    <citation type="journal article" date="2019" name="Int. J. Syst. Evol. Microbiol.">
        <title>The Global Catalogue of Microorganisms (GCM) 10K type strain sequencing project: providing services to taxonomists for standard genome sequencing and annotation.</title>
        <authorList>
            <consortium name="The Broad Institute Genomics Platform"/>
            <consortium name="The Broad Institute Genome Sequencing Center for Infectious Disease"/>
            <person name="Wu L."/>
            <person name="Ma J."/>
        </authorList>
    </citation>
    <scope>NUCLEOTIDE SEQUENCE [LARGE SCALE GENOMIC DNA]</scope>
    <source>
        <strain evidence="5">JCM 9651</strain>
    </source>
</reference>
<gene>
    <name evidence="4" type="ORF">GCM10020367_47790</name>
</gene>
<keyword evidence="1" id="KW-0808">Transferase</keyword>
<name>A0ABP6SGJ0_9ACTN</name>
<dbReference type="InterPro" id="IPR017255">
    <property type="entry name" value="AcTrfase_GNAT_prd"/>
</dbReference>
<keyword evidence="5" id="KW-1185">Reference proteome</keyword>
<dbReference type="PROSITE" id="PS51186">
    <property type="entry name" value="GNAT"/>
    <property type="match status" value="1"/>
</dbReference>
<evidence type="ECO:0000313" key="4">
    <source>
        <dbReference type="EMBL" id="GAA3376366.1"/>
    </source>
</evidence>
<dbReference type="InterPro" id="IPR016181">
    <property type="entry name" value="Acyl_CoA_acyltransferase"/>
</dbReference>
<dbReference type="CDD" id="cd04301">
    <property type="entry name" value="NAT_SF"/>
    <property type="match status" value="1"/>
</dbReference>
<evidence type="ECO:0000259" key="3">
    <source>
        <dbReference type="PROSITE" id="PS51186"/>
    </source>
</evidence>